<dbReference type="InterPro" id="IPR001471">
    <property type="entry name" value="AP2/ERF_dom"/>
</dbReference>
<evidence type="ECO:0000256" key="3">
    <source>
        <dbReference type="ARBA" id="ARBA00023125"/>
    </source>
</evidence>
<comment type="caution">
    <text evidence="8">The sequence shown here is derived from an EMBL/GenBank/DDBJ whole genome shotgun (WGS) entry which is preliminary data.</text>
</comment>
<keyword evidence="5" id="KW-0539">Nucleus</keyword>
<dbReference type="Pfam" id="PF00847">
    <property type="entry name" value="AP2"/>
    <property type="match status" value="1"/>
</dbReference>
<dbReference type="Proteomes" id="UP001465755">
    <property type="component" value="Unassembled WGS sequence"/>
</dbReference>
<gene>
    <name evidence="8" type="ORF">WJX73_006270</name>
</gene>
<feature type="region of interest" description="Disordered" evidence="6">
    <location>
        <begin position="204"/>
        <end position="233"/>
    </location>
</feature>
<dbReference type="InterPro" id="IPR036955">
    <property type="entry name" value="AP2/ERF_dom_sf"/>
</dbReference>
<accession>A0AAW1NV54</accession>
<dbReference type="EMBL" id="JALJOQ010000124">
    <property type="protein sequence ID" value="KAK9795853.1"/>
    <property type="molecule type" value="Genomic_DNA"/>
</dbReference>
<evidence type="ECO:0000259" key="7">
    <source>
        <dbReference type="PROSITE" id="PS51032"/>
    </source>
</evidence>
<dbReference type="PROSITE" id="PS51032">
    <property type="entry name" value="AP2_ERF"/>
    <property type="match status" value="1"/>
</dbReference>
<dbReference type="InterPro" id="IPR016177">
    <property type="entry name" value="DNA-bd_dom_sf"/>
</dbReference>
<dbReference type="GO" id="GO:0003677">
    <property type="term" value="F:DNA binding"/>
    <property type="evidence" value="ECO:0007669"/>
    <property type="project" value="UniProtKB-KW"/>
</dbReference>
<dbReference type="InterPro" id="IPR050913">
    <property type="entry name" value="AP2/ERF_ERF"/>
</dbReference>
<evidence type="ECO:0000256" key="4">
    <source>
        <dbReference type="ARBA" id="ARBA00023163"/>
    </source>
</evidence>
<evidence type="ECO:0000256" key="2">
    <source>
        <dbReference type="ARBA" id="ARBA00023015"/>
    </source>
</evidence>
<keyword evidence="3" id="KW-0238">DNA-binding</keyword>
<dbReference type="Gene3D" id="3.30.730.10">
    <property type="entry name" value="AP2/ERF domain"/>
    <property type="match status" value="1"/>
</dbReference>
<dbReference type="SMART" id="SM00380">
    <property type="entry name" value="AP2"/>
    <property type="match status" value="1"/>
</dbReference>
<evidence type="ECO:0000256" key="5">
    <source>
        <dbReference type="ARBA" id="ARBA00023242"/>
    </source>
</evidence>
<sequence length="233" mass="24968">MFNGCRKLHRGRLSHATAQPQHGPGWRTHRHITTPYTFQPRLPLSTDGPAAYGYSKKGNVWAVRISWKGRKHQGGRFPTEAGAAGAAWKLYEKLLGSQLTSPAPRLTPLHLNAASTVLSPAARAATAPAAKGTAGAKSGTCKLIGVTQQRSGRWSARIKIPRTGRKGGTDRWLGTFDSAQEAALAYDAAAKQVKEANMQLNLPTGIPKAKTRPVASAGESRPASGNRYCSSWH</sequence>
<keyword evidence="4" id="KW-0804">Transcription</keyword>
<keyword evidence="9" id="KW-1185">Reference proteome</keyword>
<dbReference type="SUPFAM" id="SSF54171">
    <property type="entry name" value="DNA-binding domain"/>
    <property type="match status" value="1"/>
</dbReference>
<feature type="domain" description="AP2/ERF" evidence="7">
    <location>
        <begin position="142"/>
        <end position="203"/>
    </location>
</feature>
<proteinExistence type="predicted"/>
<comment type="subcellular location">
    <subcellularLocation>
        <location evidence="1">Nucleus</location>
    </subcellularLocation>
</comment>
<name>A0AAW1NV54_9CHLO</name>
<dbReference type="PANTHER" id="PTHR31194">
    <property type="entry name" value="SHN SHINE , DNA BINDING / TRANSCRIPTION FACTOR"/>
    <property type="match status" value="1"/>
</dbReference>
<reference evidence="8 9" key="1">
    <citation type="journal article" date="2024" name="Nat. Commun.">
        <title>Phylogenomics reveals the evolutionary origins of lichenization in chlorophyte algae.</title>
        <authorList>
            <person name="Puginier C."/>
            <person name="Libourel C."/>
            <person name="Otte J."/>
            <person name="Skaloud P."/>
            <person name="Haon M."/>
            <person name="Grisel S."/>
            <person name="Petersen M."/>
            <person name="Berrin J.G."/>
            <person name="Delaux P.M."/>
            <person name="Dal Grande F."/>
            <person name="Keller J."/>
        </authorList>
    </citation>
    <scope>NUCLEOTIDE SEQUENCE [LARGE SCALE GENOMIC DNA]</scope>
    <source>
        <strain evidence="8 9">SAG 2036</strain>
    </source>
</reference>
<organism evidence="8 9">
    <name type="scientific">Symbiochloris irregularis</name>
    <dbReference type="NCBI Taxonomy" id="706552"/>
    <lineage>
        <taxon>Eukaryota</taxon>
        <taxon>Viridiplantae</taxon>
        <taxon>Chlorophyta</taxon>
        <taxon>core chlorophytes</taxon>
        <taxon>Trebouxiophyceae</taxon>
        <taxon>Trebouxiales</taxon>
        <taxon>Trebouxiaceae</taxon>
        <taxon>Symbiochloris</taxon>
    </lineage>
</organism>
<dbReference type="AlphaFoldDB" id="A0AAW1NV54"/>
<evidence type="ECO:0000313" key="8">
    <source>
        <dbReference type="EMBL" id="KAK9795853.1"/>
    </source>
</evidence>
<evidence type="ECO:0000256" key="1">
    <source>
        <dbReference type="ARBA" id="ARBA00004123"/>
    </source>
</evidence>
<dbReference type="GO" id="GO:0003700">
    <property type="term" value="F:DNA-binding transcription factor activity"/>
    <property type="evidence" value="ECO:0007669"/>
    <property type="project" value="InterPro"/>
</dbReference>
<protein>
    <recommendedName>
        <fullName evidence="7">AP2/ERF domain-containing protein</fullName>
    </recommendedName>
</protein>
<dbReference type="GO" id="GO:0005634">
    <property type="term" value="C:nucleus"/>
    <property type="evidence" value="ECO:0007669"/>
    <property type="project" value="UniProtKB-SubCell"/>
</dbReference>
<keyword evidence="2" id="KW-0805">Transcription regulation</keyword>
<dbReference type="PANTHER" id="PTHR31194:SF189">
    <property type="entry name" value="AP2_ERF DOMAIN-CONTAINING PROTEIN"/>
    <property type="match status" value="1"/>
</dbReference>
<feature type="region of interest" description="Disordered" evidence="6">
    <location>
        <begin position="1"/>
        <end position="30"/>
    </location>
</feature>
<feature type="compositionally biased region" description="Basic residues" evidence="6">
    <location>
        <begin position="1"/>
        <end position="13"/>
    </location>
</feature>
<evidence type="ECO:0000313" key="9">
    <source>
        <dbReference type="Proteomes" id="UP001465755"/>
    </source>
</evidence>
<evidence type="ECO:0000256" key="6">
    <source>
        <dbReference type="SAM" id="MobiDB-lite"/>
    </source>
</evidence>